<accession>U2KK68</accession>
<evidence type="ECO:0000313" key="2">
    <source>
        <dbReference type="Proteomes" id="UP000016662"/>
    </source>
</evidence>
<dbReference type="Proteomes" id="UP000016662">
    <property type="component" value="Unassembled WGS sequence"/>
</dbReference>
<proteinExistence type="predicted"/>
<feature type="non-terminal residue" evidence="1">
    <location>
        <position position="1"/>
    </location>
</feature>
<dbReference type="EMBL" id="AWVF01000294">
    <property type="protein sequence ID" value="ERJ92460.1"/>
    <property type="molecule type" value="Genomic_DNA"/>
</dbReference>
<name>U2KK68_9FIRM</name>
<protein>
    <submittedName>
        <fullName evidence="1">Uncharacterized protein</fullName>
    </submittedName>
</protein>
<dbReference type="PATRIC" id="fig|411473.3.peg.2003"/>
<dbReference type="AlphaFoldDB" id="U2KK68"/>
<evidence type="ECO:0000313" key="1">
    <source>
        <dbReference type="EMBL" id="ERJ92460.1"/>
    </source>
</evidence>
<comment type="caution">
    <text evidence="1">The sequence shown here is derived from an EMBL/GenBank/DDBJ whole genome shotgun (WGS) entry which is preliminary data.</text>
</comment>
<keyword evidence="2" id="KW-1185">Reference proteome</keyword>
<gene>
    <name evidence="1" type="ORF">RUMCAL_02405</name>
</gene>
<dbReference type="HOGENOM" id="CLU_3177502_0_0_9"/>
<reference evidence="1 2" key="1">
    <citation type="submission" date="2013-07" db="EMBL/GenBank/DDBJ databases">
        <authorList>
            <person name="Weinstock G."/>
            <person name="Sodergren E."/>
            <person name="Wylie T."/>
            <person name="Fulton L."/>
            <person name="Fulton R."/>
            <person name="Fronick C."/>
            <person name="O'Laughlin M."/>
            <person name="Godfrey J."/>
            <person name="Miner T."/>
            <person name="Herter B."/>
            <person name="Appelbaum E."/>
            <person name="Cordes M."/>
            <person name="Lek S."/>
            <person name="Wollam A."/>
            <person name="Pepin K.H."/>
            <person name="Palsikar V.B."/>
            <person name="Mitreva M."/>
            <person name="Wilson R.K."/>
        </authorList>
    </citation>
    <scope>NUCLEOTIDE SEQUENCE [LARGE SCALE GENOMIC DNA]</scope>
    <source>
        <strain evidence="1 2">ATCC 27760</strain>
    </source>
</reference>
<sequence length="46" mass="4914">ARRSLCGIALTISCLSFGRFYAIYTITAPNAAATAYVRQFMPVVGA</sequence>
<organism evidence="1 2">
    <name type="scientific">Ruminococcus callidus ATCC 27760</name>
    <dbReference type="NCBI Taxonomy" id="411473"/>
    <lineage>
        <taxon>Bacteria</taxon>
        <taxon>Bacillati</taxon>
        <taxon>Bacillota</taxon>
        <taxon>Clostridia</taxon>
        <taxon>Eubacteriales</taxon>
        <taxon>Oscillospiraceae</taxon>
        <taxon>Ruminococcus</taxon>
    </lineage>
</organism>